<dbReference type="PANTHER" id="PTHR43884:SF12">
    <property type="entry name" value="ISOVALERYL-COA DEHYDROGENASE, MITOCHONDRIAL-RELATED"/>
    <property type="match status" value="1"/>
</dbReference>
<dbReference type="Proteomes" id="UP001597046">
    <property type="component" value="Unassembled WGS sequence"/>
</dbReference>
<evidence type="ECO:0000313" key="9">
    <source>
        <dbReference type="EMBL" id="MFD1056633.1"/>
    </source>
</evidence>
<keyword evidence="5 9" id="KW-0560">Oxidoreductase</keyword>
<evidence type="ECO:0000256" key="4">
    <source>
        <dbReference type="ARBA" id="ARBA00022827"/>
    </source>
</evidence>
<evidence type="ECO:0000259" key="7">
    <source>
        <dbReference type="Pfam" id="PF02770"/>
    </source>
</evidence>
<evidence type="ECO:0000259" key="8">
    <source>
        <dbReference type="Pfam" id="PF02771"/>
    </source>
</evidence>
<dbReference type="InterPro" id="IPR013786">
    <property type="entry name" value="AcylCoA_DH/ox_N"/>
</dbReference>
<dbReference type="EC" id="1.-.-.-" evidence="9"/>
<dbReference type="Pfam" id="PF02771">
    <property type="entry name" value="Acyl-CoA_dh_N"/>
    <property type="match status" value="1"/>
</dbReference>
<name>A0ABW3N110_9MICO</name>
<accession>A0ABW3N110</accession>
<evidence type="ECO:0000256" key="5">
    <source>
        <dbReference type="RuleBase" id="RU362125"/>
    </source>
</evidence>
<dbReference type="InterPro" id="IPR046373">
    <property type="entry name" value="Acyl-CoA_Oxase/DH_mid-dom_sf"/>
</dbReference>
<comment type="cofactor">
    <cofactor evidence="1 5">
        <name>FAD</name>
        <dbReference type="ChEBI" id="CHEBI:57692"/>
    </cofactor>
</comment>
<reference evidence="10" key="1">
    <citation type="journal article" date="2019" name="Int. J. Syst. Evol. Microbiol.">
        <title>The Global Catalogue of Microorganisms (GCM) 10K type strain sequencing project: providing services to taxonomists for standard genome sequencing and annotation.</title>
        <authorList>
            <consortium name="The Broad Institute Genomics Platform"/>
            <consortium name="The Broad Institute Genome Sequencing Center for Infectious Disease"/>
            <person name="Wu L."/>
            <person name="Ma J."/>
        </authorList>
    </citation>
    <scope>NUCLEOTIDE SEQUENCE [LARGE SCALE GENOMIC DNA]</scope>
    <source>
        <strain evidence="10">CCUG 57508</strain>
    </source>
</reference>
<keyword evidence="4 5" id="KW-0274">FAD</keyword>
<evidence type="ECO:0000313" key="10">
    <source>
        <dbReference type="Proteomes" id="UP001597046"/>
    </source>
</evidence>
<keyword evidence="10" id="KW-1185">Reference proteome</keyword>
<dbReference type="InterPro" id="IPR036250">
    <property type="entry name" value="AcylCo_DH-like_C"/>
</dbReference>
<proteinExistence type="inferred from homology"/>
<feature type="domain" description="Acyl-CoA oxidase/dehydrogenase middle" evidence="7">
    <location>
        <begin position="114"/>
        <end position="209"/>
    </location>
</feature>
<comment type="similarity">
    <text evidence="2 5">Belongs to the acyl-CoA dehydrogenase family.</text>
</comment>
<evidence type="ECO:0000256" key="1">
    <source>
        <dbReference type="ARBA" id="ARBA00001974"/>
    </source>
</evidence>
<dbReference type="SUPFAM" id="SSF47203">
    <property type="entry name" value="Acyl-CoA dehydrogenase C-terminal domain-like"/>
    <property type="match status" value="1"/>
</dbReference>
<comment type="caution">
    <text evidence="9">The sequence shown here is derived from an EMBL/GenBank/DDBJ whole genome shotgun (WGS) entry which is preliminary data.</text>
</comment>
<evidence type="ECO:0000256" key="2">
    <source>
        <dbReference type="ARBA" id="ARBA00009347"/>
    </source>
</evidence>
<keyword evidence="3 5" id="KW-0285">Flavoprotein</keyword>
<dbReference type="EMBL" id="JBHTKH010000022">
    <property type="protein sequence ID" value="MFD1056633.1"/>
    <property type="molecule type" value="Genomic_DNA"/>
</dbReference>
<evidence type="ECO:0000259" key="6">
    <source>
        <dbReference type="Pfam" id="PF00441"/>
    </source>
</evidence>
<feature type="domain" description="Acyl-CoA dehydrogenase/oxidase C-terminal" evidence="6">
    <location>
        <begin position="221"/>
        <end position="370"/>
    </location>
</feature>
<dbReference type="Gene3D" id="1.20.140.10">
    <property type="entry name" value="Butyryl-CoA Dehydrogenase, subunit A, domain 3"/>
    <property type="match status" value="1"/>
</dbReference>
<gene>
    <name evidence="9" type="ORF">ACFQ2V_20195</name>
</gene>
<dbReference type="SUPFAM" id="SSF56645">
    <property type="entry name" value="Acyl-CoA dehydrogenase NM domain-like"/>
    <property type="match status" value="1"/>
</dbReference>
<dbReference type="PIRSF" id="PIRSF016578">
    <property type="entry name" value="HsaA"/>
    <property type="match status" value="1"/>
</dbReference>
<dbReference type="InterPro" id="IPR009100">
    <property type="entry name" value="AcylCoA_DH/oxidase_NM_dom_sf"/>
</dbReference>
<dbReference type="InterPro" id="IPR006091">
    <property type="entry name" value="Acyl-CoA_Oxase/DH_mid-dom"/>
</dbReference>
<dbReference type="Gene3D" id="2.40.110.10">
    <property type="entry name" value="Butyryl-CoA Dehydrogenase, subunit A, domain 2"/>
    <property type="match status" value="1"/>
</dbReference>
<dbReference type="Pfam" id="PF00441">
    <property type="entry name" value="Acyl-CoA_dh_1"/>
    <property type="match status" value="1"/>
</dbReference>
<dbReference type="GO" id="GO:0016491">
    <property type="term" value="F:oxidoreductase activity"/>
    <property type="evidence" value="ECO:0007669"/>
    <property type="project" value="UniProtKB-KW"/>
</dbReference>
<evidence type="ECO:0000256" key="3">
    <source>
        <dbReference type="ARBA" id="ARBA00022630"/>
    </source>
</evidence>
<dbReference type="Pfam" id="PF02770">
    <property type="entry name" value="Acyl-CoA_dh_M"/>
    <property type="match status" value="1"/>
</dbReference>
<dbReference type="InterPro" id="IPR037069">
    <property type="entry name" value="AcylCoA_DH/ox_N_sf"/>
</dbReference>
<feature type="domain" description="Acyl-CoA dehydrogenase/oxidase N-terminal" evidence="8">
    <location>
        <begin position="4"/>
        <end position="109"/>
    </location>
</feature>
<dbReference type="InterPro" id="IPR009075">
    <property type="entry name" value="AcylCo_DH/oxidase_C"/>
</dbReference>
<sequence>MTDLLDRVASVVETIVRPMAVELDRSSAFPEAAIKAFGAADAGGIFMPRALGGQGGTMQDYAKAMTLIASACGATSTVYMTQMHCAHPIHSNGTPEQIERWVPALSSGEAIGGIALTEPSAGSDVATMTTRARRVEGGYEITGAKTFISNGDRADVIVLFATVDRSLGKDGITAFLIDTKQTKGFTPGRPMKKLGQKAASTVELTFEKCLVPDAAVLGDVGSGYQILLDSVLTSRISAAAQGVGFATGALDATCAAFGGKGLLSSRAREWQDLQFFLSRLYAEVSAGRALLERTAGLVDAGDPEAGTQVSVAKLYCTDLGVRVSSQCLRVLGELGDDKQLGVERCLRDAKITQIYDGTNQVQAMLVGRALRTPGLAT</sequence>
<protein>
    <submittedName>
        <fullName evidence="9">Acyl-CoA dehydrogenase family protein</fullName>
        <ecNumber evidence="9">1.-.-.-</ecNumber>
    </submittedName>
</protein>
<dbReference type="RefSeq" id="WP_386054741.1">
    <property type="nucleotide sequence ID" value="NZ_JBHTKH010000022.1"/>
</dbReference>
<dbReference type="Gene3D" id="1.10.540.10">
    <property type="entry name" value="Acyl-CoA dehydrogenase/oxidase, N-terminal domain"/>
    <property type="match status" value="1"/>
</dbReference>
<organism evidence="9 10">
    <name type="scientific">Terrabacter terrigena</name>
    <dbReference type="NCBI Taxonomy" id="574718"/>
    <lineage>
        <taxon>Bacteria</taxon>
        <taxon>Bacillati</taxon>
        <taxon>Actinomycetota</taxon>
        <taxon>Actinomycetes</taxon>
        <taxon>Micrococcales</taxon>
        <taxon>Intrasporangiaceae</taxon>
        <taxon>Terrabacter</taxon>
    </lineage>
</organism>
<dbReference type="PANTHER" id="PTHR43884">
    <property type="entry name" value="ACYL-COA DEHYDROGENASE"/>
    <property type="match status" value="1"/>
</dbReference>